<evidence type="ECO:0000256" key="1">
    <source>
        <dbReference type="SAM" id="Coils"/>
    </source>
</evidence>
<dbReference type="SUPFAM" id="SSF160214">
    <property type="entry name" value="FlaG-like"/>
    <property type="match status" value="1"/>
</dbReference>
<reference evidence="3" key="1">
    <citation type="journal article" date="2014" name="Int. J. Syst. Evol. Microbiol.">
        <title>Complete genome sequence of Corynebacterium casei LMG S-19264T (=DSM 44701T), isolated from a smear-ripened cheese.</title>
        <authorList>
            <consortium name="US DOE Joint Genome Institute (JGI-PGF)"/>
            <person name="Walter F."/>
            <person name="Albersmeier A."/>
            <person name="Kalinowski J."/>
            <person name="Ruckert C."/>
        </authorList>
    </citation>
    <scope>NUCLEOTIDE SEQUENCE</scope>
    <source>
        <strain evidence="3">CGMCC 1.12214</strain>
    </source>
</reference>
<dbReference type="AlphaFoldDB" id="A0A917IAM4"/>
<feature type="region of interest" description="Disordered" evidence="2">
    <location>
        <begin position="1"/>
        <end position="30"/>
    </location>
</feature>
<sequence>MDIGQTPRPVASVGTPVRAEPLPTPDAVRTELPPASTVVAATEAPPARLDVSRTAARLQEAEAAAQDAIKRNLTVDQETRQVVYKAVDTRSGMTVEQIPDESLLKLRAYVRASSQAGESKPSAGTTA</sequence>
<evidence type="ECO:0000313" key="4">
    <source>
        <dbReference type="Proteomes" id="UP000603912"/>
    </source>
</evidence>
<organism evidence="3 4">
    <name type="scientific">Alsobacter metallidurans</name>
    <dbReference type="NCBI Taxonomy" id="340221"/>
    <lineage>
        <taxon>Bacteria</taxon>
        <taxon>Pseudomonadati</taxon>
        <taxon>Pseudomonadota</taxon>
        <taxon>Alphaproteobacteria</taxon>
        <taxon>Hyphomicrobiales</taxon>
        <taxon>Alsobacteraceae</taxon>
        <taxon>Alsobacter</taxon>
    </lineage>
</organism>
<proteinExistence type="predicted"/>
<keyword evidence="4" id="KW-1185">Reference proteome</keyword>
<evidence type="ECO:0008006" key="5">
    <source>
        <dbReference type="Google" id="ProtNLM"/>
    </source>
</evidence>
<evidence type="ECO:0000256" key="2">
    <source>
        <dbReference type="SAM" id="MobiDB-lite"/>
    </source>
</evidence>
<feature type="coiled-coil region" evidence="1">
    <location>
        <begin position="51"/>
        <end position="78"/>
    </location>
</feature>
<dbReference type="Proteomes" id="UP000603912">
    <property type="component" value="Unassembled WGS sequence"/>
</dbReference>
<protein>
    <recommendedName>
        <fullName evidence="5">Flagellar protein FlaG</fullName>
    </recommendedName>
</protein>
<dbReference type="InterPro" id="IPR035924">
    <property type="entry name" value="FlaG-like_sf"/>
</dbReference>
<accession>A0A917IAM4</accession>
<name>A0A917IAM4_9HYPH</name>
<dbReference type="EMBL" id="BMES01000002">
    <property type="protein sequence ID" value="GGH26514.1"/>
    <property type="molecule type" value="Genomic_DNA"/>
</dbReference>
<keyword evidence="1" id="KW-0175">Coiled coil</keyword>
<evidence type="ECO:0000313" key="3">
    <source>
        <dbReference type="EMBL" id="GGH26514.1"/>
    </source>
</evidence>
<gene>
    <name evidence="3" type="ORF">GCM10007036_34370</name>
</gene>
<dbReference type="RefSeq" id="WP_188518930.1">
    <property type="nucleotide sequence ID" value="NZ_BMES01000002.1"/>
</dbReference>
<dbReference type="Gene3D" id="3.30.160.170">
    <property type="entry name" value="FlaG-like"/>
    <property type="match status" value="1"/>
</dbReference>
<reference evidence="3" key="2">
    <citation type="submission" date="2020-09" db="EMBL/GenBank/DDBJ databases">
        <authorList>
            <person name="Sun Q."/>
            <person name="Zhou Y."/>
        </authorList>
    </citation>
    <scope>NUCLEOTIDE SEQUENCE</scope>
    <source>
        <strain evidence="3">CGMCC 1.12214</strain>
    </source>
</reference>
<comment type="caution">
    <text evidence="3">The sequence shown here is derived from an EMBL/GenBank/DDBJ whole genome shotgun (WGS) entry which is preliminary data.</text>
</comment>